<reference evidence="2 3" key="1">
    <citation type="journal article" date="2018" name="Biotechnol. Adv.">
        <title>Improved genomic resources and new bioinformatic workflow for the carcinogenic parasite Clonorchis sinensis: Biotechnological implications.</title>
        <authorList>
            <person name="Wang D."/>
            <person name="Korhonen P.K."/>
            <person name="Gasser R.B."/>
            <person name="Young N.D."/>
        </authorList>
    </citation>
    <scope>NUCLEOTIDE SEQUENCE [LARGE SCALE GENOMIC DNA]</scope>
    <source>
        <strain evidence="2">Cs-k2</strain>
    </source>
</reference>
<accession>A0A3R7D628</accession>
<evidence type="ECO:0000313" key="2">
    <source>
        <dbReference type="EMBL" id="KAG5442711.1"/>
    </source>
</evidence>
<keyword evidence="3" id="KW-1185">Reference proteome</keyword>
<dbReference type="AlphaFoldDB" id="A0A3R7D628"/>
<proteinExistence type="predicted"/>
<dbReference type="EMBL" id="NIRI02000056">
    <property type="protein sequence ID" value="KAG5442711.1"/>
    <property type="molecule type" value="Genomic_DNA"/>
</dbReference>
<name>A0A3R7D628_CLOSI</name>
<protein>
    <submittedName>
        <fullName evidence="2">Uncharacterized protein</fullName>
    </submittedName>
</protein>
<feature type="region of interest" description="Disordered" evidence="1">
    <location>
        <begin position="1"/>
        <end position="43"/>
    </location>
</feature>
<sequence>MISSVKSQESSGRLEPEPSWLQGRGGIVQPPADDRSRVVSSSLTDKHSDKIEYDSSFSHVVSASSRDDFLLGGSTLVMNYPSVQTIQISWEKKHLRLSRCTSHVSAVISSELYERCSKILQTMKASDIEVLTSIAHNQFQPSWSTSGRRSPRVFVNLMFYLKPDCTKLAKYTHLQTHLVLRETHLKPD</sequence>
<reference evidence="2 3" key="2">
    <citation type="journal article" date="2021" name="Genomics">
        <title>High-quality reference genome for Clonorchis sinensis.</title>
        <authorList>
            <person name="Young N.D."/>
            <person name="Stroehlein A.J."/>
            <person name="Kinkar L."/>
            <person name="Wang T."/>
            <person name="Sohn W.M."/>
            <person name="Chang B.C.H."/>
            <person name="Kaur P."/>
            <person name="Weisz D."/>
            <person name="Dudchenko O."/>
            <person name="Aiden E.L."/>
            <person name="Korhonen P.K."/>
            <person name="Gasser R.B."/>
        </authorList>
    </citation>
    <scope>NUCLEOTIDE SEQUENCE [LARGE SCALE GENOMIC DNA]</scope>
    <source>
        <strain evidence="2">Cs-k2</strain>
    </source>
</reference>
<comment type="caution">
    <text evidence="2">The sequence shown here is derived from an EMBL/GenBank/DDBJ whole genome shotgun (WGS) entry which is preliminary data.</text>
</comment>
<dbReference type="InParanoid" id="A0A3R7D628"/>
<organism evidence="2 3">
    <name type="scientific">Clonorchis sinensis</name>
    <name type="common">Chinese liver fluke</name>
    <dbReference type="NCBI Taxonomy" id="79923"/>
    <lineage>
        <taxon>Eukaryota</taxon>
        <taxon>Metazoa</taxon>
        <taxon>Spiralia</taxon>
        <taxon>Lophotrochozoa</taxon>
        <taxon>Platyhelminthes</taxon>
        <taxon>Trematoda</taxon>
        <taxon>Digenea</taxon>
        <taxon>Opisthorchiida</taxon>
        <taxon>Opisthorchiata</taxon>
        <taxon>Opisthorchiidae</taxon>
        <taxon>Clonorchis</taxon>
    </lineage>
</organism>
<evidence type="ECO:0000313" key="3">
    <source>
        <dbReference type="Proteomes" id="UP000286415"/>
    </source>
</evidence>
<gene>
    <name evidence="2" type="ORF">CSKR_108017</name>
</gene>
<feature type="compositionally biased region" description="Polar residues" evidence="1">
    <location>
        <begin position="1"/>
        <end position="11"/>
    </location>
</feature>
<dbReference type="Proteomes" id="UP000286415">
    <property type="component" value="Unassembled WGS sequence"/>
</dbReference>
<evidence type="ECO:0000256" key="1">
    <source>
        <dbReference type="SAM" id="MobiDB-lite"/>
    </source>
</evidence>